<dbReference type="EMBL" id="CAMXCT010001114">
    <property type="protein sequence ID" value="CAI3986913.1"/>
    <property type="molecule type" value="Genomic_DNA"/>
</dbReference>
<name>A0A9P1FSM3_9DINO</name>
<dbReference type="EMBL" id="CAMXCT030001114">
    <property type="protein sequence ID" value="CAL4774225.1"/>
    <property type="molecule type" value="Genomic_DNA"/>
</dbReference>
<dbReference type="InterPro" id="IPR033562">
    <property type="entry name" value="PLPL"/>
</dbReference>
<keyword evidence="1" id="KW-1133">Transmembrane helix</keyword>
<keyword evidence="1" id="KW-0472">Membrane</keyword>
<feature type="transmembrane region" description="Helical" evidence="1">
    <location>
        <begin position="54"/>
        <end position="76"/>
    </location>
</feature>
<feature type="signal peptide" evidence="2">
    <location>
        <begin position="1"/>
        <end position="16"/>
    </location>
</feature>
<proteinExistence type="predicted"/>
<comment type="caution">
    <text evidence="3">The sequence shown here is derived from an EMBL/GenBank/DDBJ whole genome shotgun (WGS) entry which is preliminary data.</text>
</comment>
<dbReference type="GO" id="GO:0005811">
    <property type="term" value="C:lipid droplet"/>
    <property type="evidence" value="ECO:0007669"/>
    <property type="project" value="TreeGrafter"/>
</dbReference>
<dbReference type="PANTHER" id="PTHR12406">
    <property type="entry name" value="CALCIUM-INDEPENDENT PHOSPHOLIPASE A2 IPLA2 -RELATED"/>
    <property type="match status" value="1"/>
</dbReference>
<evidence type="ECO:0000256" key="2">
    <source>
        <dbReference type="SAM" id="SignalP"/>
    </source>
</evidence>
<organism evidence="3">
    <name type="scientific">Cladocopium goreaui</name>
    <dbReference type="NCBI Taxonomy" id="2562237"/>
    <lineage>
        <taxon>Eukaryota</taxon>
        <taxon>Sar</taxon>
        <taxon>Alveolata</taxon>
        <taxon>Dinophyceae</taxon>
        <taxon>Suessiales</taxon>
        <taxon>Symbiodiniaceae</taxon>
        <taxon>Cladocopium</taxon>
    </lineage>
</organism>
<dbReference type="GO" id="GO:0055088">
    <property type="term" value="P:lipid homeostasis"/>
    <property type="evidence" value="ECO:0007669"/>
    <property type="project" value="TreeGrafter"/>
</dbReference>
<accession>A0A9P1FSM3</accession>
<evidence type="ECO:0000313" key="6">
    <source>
        <dbReference type="Proteomes" id="UP001152797"/>
    </source>
</evidence>
<reference evidence="3" key="1">
    <citation type="submission" date="2022-10" db="EMBL/GenBank/DDBJ databases">
        <authorList>
            <person name="Chen Y."/>
            <person name="Dougan E. K."/>
            <person name="Chan C."/>
            <person name="Rhodes N."/>
            <person name="Thang M."/>
        </authorList>
    </citation>
    <scope>NUCLEOTIDE SEQUENCE</scope>
</reference>
<keyword evidence="6" id="KW-1185">Reference proteome</keyword>
<gene>
    <name evidence="3" type="ORF">C1SCF055_LOCUS14226</name>
</gene>
<keyword evidence="2" id="KW-0732">Signal</keyword>
<dbReference type="EMBL" id="CAMXCT020001114">
    <property type="protein sequence ID" value="CAL1140288.1"/>
    <property type="molecule type" value="Genomic_DNA"/>
</dbReference>
<dbReference type="PANTHER" id="PTHR12406:SF7">
    <property type="entry name" value="PATATIN-LIKE PHOSPHOLIPASE DOMAIN-CONTAINING PROTEIN 4"/>
    <property type="match status" value="1"/>
</dbReference>
<dbReference type="GO" id="GO:0005737">
    <property type="term" value="C:cytoplasm"/>
    <property type="evidence" value="ECO:0007669"/>
    <property type="project" value="TreeGrafter"/>
</dbReference>
<evidence type="ECO:0000313" key="5">
    <source>
        <dbReference type="EMBL" id="CAL4774225.1"/>
    </source>
</evidence>
<dbReference type="OrthoDB" id="197155at2759"/>
<evidence type="ECO:0000313" key="3">
    <source>
        <dbReference type="EMBL" id="CAI3986913.1"/>
    </source>
</evidence>
<keyword evidence="1" id="KW-0812">Transmembrane</keyword>
<sequence length="397" mass="44780">MFHWAILVPLFCQILCLRCAQYAALEKRTSSRWFDAGISPKAKGWPAVRGIVEVILGVALIFFLILLILPIAVFLTSFEALRELFRLDRPQVDEAEGEEHQVTLVLPGTCSYLFWQLGMIQYLCEHFDTRHAKLAGVSSGAISAVLLLQMEEIATAATESCNSETSGLCAAKAVRRRAREVFEIIEDSAEELMVSPLSFWCRLGNLMEDLAPRLLPEGETSALGSRLQIGVRRLATDRVPAMVPDVLTSFATRDELLESILASSNVWLVVSLQPWRYVPSLDAQCSDGVNPYSLYCFYDYLRQRLNGQYKVSAPSHMHAGVLDRIYAIWNCTVMKVMLSSSGKKLWISPTVGGRLNIMYFLRFSGWFIGYQWQQGYLHAQDLDARGYWQSLPRRSGM</sequence>
<evidence type="ECO:0000256" key="1">
    <source>
        <dbReference type="SAM" id="Phobius"/>
    </source>
</evidence>
<feature type="chain" id="PRO_5043272307" evidence="2">
    <location>
        <begin position="17"/>
        <end position="397"/>
    </location>
</feature>
<protein>
    <submittedName>
        <fullName evidence="5">PNPLA domain-containing protein</fullName>
    </submittedName>
</protein>
<reference evidence="4" key="2">
    <citation type="submission" date="2024-04" db="EMBL/GenBank/DDBJ databases">
        <authorList>
            <person name="Chen Y."/>
            <person name="Shah S."/>
            <person name="Dougan E. K."/>
            <person name="Thang M."/>
            <person name="Chan C."/>
        </authorList>
    </citation>
    <scope>NUCLEOTIDE SEQUENCE [LARGE SCALE GENOMIC DNA]</scope>
</reference>
<dbReference type="GO" id="GO:0016020">
    <property type="term" value="C:membrane"/>
    <property type="evidence" value="ECO:0007669"/>
    <property type="project" value="TreeGrafter"/>
</dbReference>
<evidence type="ECO:0000313" key="4">
    <source>
        <dbReference type="EMBL" id="CAL1140288.1"/>
    </source>
</evidence>
<dbReference type="GO" id="GO:0004806">
    <property type="term" value="F:triacylglycerol lipase activity"/>
    <property type="evidence" value="ECO:0007669"/>
    <property type="project" value="TreeGrafter"/>
</dbReference>
<dbReference type="GO" id="GO:0019433">
    <property type="term" value="P:triglyceride catabolic process"/>
    <property type="evidence" value="ECO:0007669"/>
    <property type="project" value="TreeGrafter"/>
</dbReference>
<dbReference type="AlphaFoldDB" id="A0A9P1FSM3"/>
<dbReference type="Proteomes" id="UP001152797">
    <property type="component" value="Unassembled WGS sequence"/>
</dbReference>